<organism evidence="1 2">
    <name type="scientific">Colletotrichum orchidophilum</name>
    <dbReference type="NCBI Taxonomy" id="1209926"/>
    <lineage>
        <taxon>Eukaryota</taxon>
        <taxon>Fungi</taxon>
        <taxon>Dikarya</taxon>
        <taxon>Ascomycota</taxon>
        <taxon>Pezizomycotina</taxon>
        <taxon>Sordariomycetes</taxon>
        <taxon>Hypocreomycetidae</taxon>
        <taxon>Glomerellales</taxon>
        <taxon>Glomerellaceae</taxon>
        <taxon>Colletotrichum</taxon>
    </lineage>
</organism>
<dbReference type="EMBL" id="MJBS01000012">
    <property type="protein sequence ID" value="OHF02459.1"/>
    <property type="molecule type" value="Genomic_DNA"/>
</dbReference>
<dbReference type="GeneID" id="34555315"/>
<keyword evidence="2" id="KW-1185">Reference proteome</keyword>
<accession>A0A1G4BLX2</accession>
<sequence>MKNGWVAKQQVISGGALILQQTNLILKQLMRLEQLHTTPDRGKTEKQAGVEEDNAEEVALRLLKETFGDPSLQTNAVAEDAEEFRTAAVTNDQDAEGEYYTAPTGRPLLMFTQTE</sequence>
<dbReference type="AlphaFoldDB" id="A0A1G4BLX2"/>
<comment type="caution">
    <text evidence="1">The sequence shown here is derived from an EMBL/GenBank/DDBJ whole genome shotgun (WGS) entry which is preliminary data.</text>
</comment>
<proteinExistence type="predicted"/>
<protein>
    <submittedName>
        <fullName evidence="1">Uncharacterized protein</fullName>
    </submittedName>
</protein>
<reference evidence="1 2" key="1">
    <citation type="submission" date="2016-09" db="EMBL/GenBank/DDBJ databases">
        <authorList>
            <person name="Capua I."/>
            <person name="De Benedictis P."/>
            <person name="Joannis T."/>
            <person name="Lombin L.H."/>
            <person name="Cattoli G."/>
        </authorList>
    </citation>
    <scope>NUCLEOTIDE SEQUENCE [LARGE SCALE GENOMIC DNA]</scope>
    <source>
        <strain evidence="1 2">IMI 309357</strain>
    </source>
</reference>
<dbReference type="Proteomes" id="UP000176998">
    <property type="component" value="Unassembled WGS sequence"/>
</dbReference>
<evidence type="ECO:0000313" key="2">
    <source>
        <dbReference type="Proteomes" id="UP000176998"/>
    </source>
</evidence>
<name>A0A1G4BLX2_9PEZI</name>
<dbReference type="RefSeq" id="XP_022479599.1">
    <property type="nucleotide sequence ID" value="XM_022613805.1"/>
</dbReference>
<gene>
    <name evidence="1" type="ORF">CORC01_02154</name>
</gene>
<evidence type="ECO:0000313" key="1">
    <source>
        <dbReference type="EMBL" id="OHF02459.1"/>
    </source>
</evidence>